<dbReference type="PROSITE" id="PS50294">
    <property type="entry name" value="WD_REPEATS_REGION"/>
    <property type="match status" value="1"/>
</dbReference>
<dbReference type="STRING" id="34506.A0A090LGB9"/>
<reference evidence="7" key="2">
    <citation type="submission" date="2020-12" db="UniProtKB">
        <authorList>
            <consortium name="WormBaseParasite"/>
        </authorList>
    </citation>
    <scope>IDENTIFICATION</scope>
</reference>
<feature type="repeat" description="WD" evidence="3">
    <location>
        <begin position="277"/>
        <end position="318"/>
    </location>
</feature>
<keyword evidence="2" id="KW-0677">Repeat</keyword>
<name>A0A090LGB9_STRRB</name>
<evidence type="ECO:0000256" key="2">
    <source>
        <dbReference type="ARBA" id="ARBA00022737"/>
    </source>
</evidence>
<dbReference type="Pfam" id="PF00400">
    <property type="entry name" value="WD40"/>
    <property type="match status" value="2"/>
</dbReference>
<dbReference type="GO" id="GO:0120330">
    <property type="term" value="C:rixosome complex"/>
    <property type="evidence" value="ECO:0007669"/>
    <property type="project" value="TreeGrafter"/>
</dbReference>
<keyword evidence="4" id="KW-0175">Coiled coil</keyword>
<evidence type="ECO:0000256" key="4">
    <source>
        <dbReference type="SAM" id="Coils"/>
    </source>
</evidence>
<dbReference type="CTD" id="36381172"/>
<gene>
    <name evidence="5 7 8" type="ORF">SRAE_2000345700</name>
</gene>
<dbReference type="InterPro" id="IPR011047">
    <property type="entry name" value="Quinoprotein_ADH-like_sf"/>
</dbReference>
<dbReference type="GeneID" id="36381172"/>
<dbReference type="SMART" id="SM00320">
    <property type="entry name" value="WD40"/>
    <property type="match status" value="4"/>
</dbReference>
<organism evidence="5">
    <name type="scientific">Strongyloides ratti</name>
    <name type="common">Parasitic roundworm</name>
    <dbReference type="NCBI Taxonomy" id="34506"/>
    <lineage>
        <taxon>Eukaryota</taxon>
        <taxon>Metazoa</taxon>
        <taxon>Ecdysozoa</taxon>
        <taxon>Nematoda</taxon>
        <taxon>Chromadorea</taxon>
        <taxon>Rhabditida</taxon>
        <taxon>Tylenchina</taxon>
        <taxon>Panagrolaimomorpha</taxon>
        <taxon>Strongyloidoidea</taxon>
        <taxon>Strongyloididae</taxon>
        <taxon>Strongyloides</taxon>
    </lineage>
</organism>
<protein>
    <submittedName>
        <fullName evidence="5">WD40 repeat and Quinonprotein alcohol dehydrogenase-like superfamily domain and WD40/YVTN repeat-like-containing domain and WD40-repeat-containing domain-containing protein</fullName>
    </submittedName>
</protein>
<sequence>MLAKKSSDELLLISCTSSDPFSTLIIDISSGSAVWGLKGHEFRSGNGCQDILPLGIDGDYMICTENEGKWLHIISTNSKNRFHQVSHLSEPLENMIMNSEGSMIFSSSGCKLYVWQIINGSLLAVFDDHYQKITRLRLSSDNSLLFTSSADGNVHVYNVTDLYNFYKSPNTKPTSLFEYRPHSLSITDMAITKGENPRIITCSEDHSLAIYSMSQQKIILKVTADKPLKSCEIDAAESRLFVGNNMGNIAIVDLYNIGGTTEKLIVTTGDKVTIPILEGHDCAVTTIAVNTDGSILATGDINGGYRIWDIASRQTIKSSTMKNGIRVLKFVPNWDSLHSSTYVLPKRKFAYFQRVLSDPNGVVGVLSNISSKNLDLITKERLDEIFEHYYDTAVKSYNESKNKSSGNDSDMVKKLKKEIERLENEIKILADNI</sequence>
<dbReference type="GO" id="GO:0006261">
    <property type="term" value="P:DNA-templated DNA replication"/>
    <property type="evidence" value="ECO:0007669"/>
    <property type="project" value="TreeGrafter"/>
</dbReference>
<evidence type="ECO:0000313" key="7">
    <source>
        <dbReference type="WBParaSite" id="SRAE_2000345700.1"/>
    </source>
</evidence>
<dbReference type="InterPro" id="IPR015943">
    <property type="entry name" value="WD40/YVTN_repeat-like_dom_sf"/>
</dbReference>
<dbReference type="AlphaFoldDB" id="A0A090LGB9"/>
<feature type="coiled-coil region" evidence="4">
    <location>
        <begin position="405"/>
        <end position="432"/>
    </location>
</feature>
<dbReference type="GO" id="GO:0006364">
    <property type="term" value="P:rRNA processing"/>
    <property type="evidence" value="ECO:0007669"/>
    <property type="project" value="EnsemblMetazoa"/>
</dbReference>
<dbReference type="OrthoDB" id="756370at2759"/>
<dbReference type="Proteomes" id="UP000035682">
    <property type="component" value="Unplaced"/>
</dbReference>
<dbReference type="Gene3D" id="2.130.10.10">
    <property type="entry name" value="YVTN repeat-like/Quinoprotein amine dehydrogenase"/>
    <property type="match status" value="2"/>
</dbReference>
<keyword evidence="1 3" id="KW-0853">WD repeat</keyword>
<dbReference type="GO" id="GO:0007281">
    <property type="term" value="P:germ cell development"/>
    <property type="evidence" value="ECO:0007669"/>
    <property type="project" value="EnsemblMetazoa"/>
</dbReference>
<evidence type="ECO:0000313" key="6">
    <source>
        <dbReference type="Proteomes" id="UP000035682"/>
    </source>
</evidence>
<evidence type="ECO:0000256" key="3">
    <source>
        <dbReference type="PROSITE-ProRule" id="PRU00221"/>
    </source>
</evidence>
<dbReference type="RefSeq" id="XP_024508002.1">
    <property type="nucleotide sequence ID" value="XM_024654652.1"/>
</dbReference>
<dbReference type="OMA" id="KYCIWEI"/>
<dbReference type="PROSITE" id="PS50082">
    <property type="entry name" value="WD_REPEATS_2"/>
    <property type="match status" value="2"/>
</dbReference>
<dbReference type="WormBase" id="SRAE_2000345700">
    <property type="protein sequence ID" value="SRP08414"/>
    <property type="gene ID" value="WBGene00263679"/>
</dbReference>
<feature type="repeat" description="WD" evidence="3">
    <location>
        <begin position="126"/>
        <end position="159"/>
    </location>
</feature>
<dbReference type="SUPFAM" id="SSF50998">
    <property type="entry name" value="Quinoprotein alcohol dehydrogenase-like"/>
    <property type="match status" value="1"/>
</dbReference>
<reference evidence="5 6" key="1">
    <citation type="submission" date="2014-09" db="EMBL/GenBank/DDBJ databases">
        <authorList>
            <person name="Martin A.A."/>
        </authorList>
    </citation>
    <scope>NUCLEOTIDE SEQUENCE</scope>
    <source>
        <strain evidence="6">ED321</strain>
        <strain evidence="5">ED321 Heterogonic</strain>
    </source>
</reference>
<evidence type="ECO:0000256" key="1">
    <source>
        <dbReference type="ARBA" id="ARBA00022574"/>
    </source>
</evidence>
<keyword evidence="6" id="KW-1185">Reference proteome</keyword>
<evidence type="ECO:0000313" key="8">
    <source>
        <dbReference type="WormBase" id="SRAE_2000345700"/>
    </source>
</evidence>
<dbReference type="PANTHER" id="PTHR18763">
    <property type="entry name" value="WD-REPEAT PROTEIN 18"/>
    <property type="match status" value="1"/>
</dbReference>
<evidence type="ECO:0000313" key="5">
    <source>
        <dbReference type="EMBL" id="CEF68802.1"/>
    </source>
</evidence>
<dbReference type="GO" id="GO:0008406">
    <property type="term" value="P:gonad development"/>
    <property type="evidence" value="ECO:0007669"/>
    <property type="project" value="EnsemblMetazoa"/>
</dbReference>
<dbReference type="InterPro" id="IPR001680">
    <property type="entry name" value="WD40_rpt"/>
</dbReference>
<dbReference type="eggNOG" id="KOG0646">
    <property type="taxonomic scope" value="Eukaryota"/>
</dbReference>
<proteinExistence type="predicted"/>
<accession>A0A090LGB9</accession>
<dbReference type="EMBL" id="LN609529">
    <property type="protein sequence ID" value="CEF68802.1"/>
    <property type="molecule type" value="Genomic_DNA"/>
</dbReference>
<dbReference type="GO" id="GO:0005656">
    <property type="term" value="C:nuclear pre-replicative complex"/>
    <property type="evidence" value="ECO:0007669"/>
    <property type="project" value="TreeGrafter"/>
</dbReference>
<dbReference type="InterPro" id="IPR045227">
    <property type="entry name" value="WDR18/Ipi3/RID3"/>
</dbReference>
<dbReference type="WBParaSite" id="SRAE_2000345700.1">
    <property type="protein sequence ID" value="SRAE_2000345700.1"/>
    <property type="gene ID" value="WBGene00263679"/>
</dbReference>
<dbReference type="PANTHER" id="PTHR18763:SF0">
    <property type="entry name" value="WD REPEAT-CONTAINING PROTEIN 18"/>
    <property type="match status" value="1"/>
</dbReference>